<reference evidence="2" key="2">
    <citation type="submission" date="2014-08" db="EMBL/GenBank/DDBJ databases">
        <title>Exploiting Issatchenkia orientalis SD108 for Succinic Acid Production.</title>
        <authorList>
            <person name="Xiao H."/>
            <person name="Shao Z."/>
            <person name="Jiang Y."/>
            <person name="Dole S."/>
            <person name="Zhao H."/>
        </authorList>
    </citation>
    <scope>NUCLEOTIDE SEQUENCE [LARGE SCALE GENOMIC DNA]</scope>
    <source>
        <strain evidence="2">SD108</strain>
    </source>
</reference>
<gene>
    <name evidence="3" type="ORF">BOH78_0816</name>
    <name evidence="1" type="ORF">C5L36_0A03520</name>
    <name evidence="4" type="ORF">CAS74_001560</name>
    <name evidence="2" type="ORF">JL09_g3489</name>
</gene>
<evidence type="ECO:0000313" key="4">
    <source>
        <dbReference type="EMBL" id="OUT23244.1"/>
    </source>
</evidence>
<proteinExistence type="predicted"/>
<dbReference type="Proteomes" id="UP000249293">
    <property type="component" value="Chromosome 1"/>
</dbReference>
<dbReference type="HOGENOM" id="CLU_1061957_0_0_1"/>
<dbReference type="EMBL" id="MQVM01000003">
    <property type="protein sequence ID" value="ONH76752.1"/>
    <property type="molecule type" value="Genomic_DNA"/>
</dbReference>
<dbReference type="EMBL" id="NHMM01000002">
    <property type="protein sequence ID" value="OUT23244.1"/>
    <property type="molecule type" value="Genomic_DNA"/>
</dbReference>
<dbReference type="VEuPathDB" id="FungiDB:C5L36_0A03520"/>
<reference evidence="5" key="1">
    <citation type="journal article" date="2014" name="Microb. Cell Fact.">
        <title>Exploiting Issatchenkia orientalis SD108 for succinic acid production.</title>
        <authorList>
            <person name="Xiao H."/>
            <person name="Shao Z."/>
            <person name="Jiang Y."/>
            <person name="Dole S."/>
            <person name="Zhao H."/>
        </authorList>
    </citation>
    <scope>NUCLEOTIDE SEQUENCE [LARGE SCALE GENOMIC DNA]</scope>
    <source>
        <strain evidence="5">SD108</strain>
    </source>
</reference>
<reference evidence="3" key="4">
    <citation type="submission" date="2017-01" db="EMBL/GenBank/DDBJ databases">
        <authorList>
            <person name="Mah S.A."/>
            <person name="Swanson W.J."/>
            <person name="Moy G.W."/>
            <person name="Vacquier V.D."/>
        </authorList>
    </citation>
    <scope>NUCLEOTIDE SEQUENCE [LARGE SCALE GENOMIC DNA]</scope>
    <source>
        <strain evidence="3">129</strain>
    </source>
</reference>
<reference evidence="6" key="3">
    <citation type="journal article" date="2017" name="Genome Announc.">
        <title>Genome sequences of Cyberlindnera fabianii 65, Pichia kudriavzevii 129, and Saccharomyces cerevisiae 131 isolated from fermented masau fruits in Zimbabwe.</title>
        <authorList>
            <person name="van Rijswijck I.M.H."/>
            <person name="Derks M.F.L."/>
            <person name="Abee T."/>
            <person name="de Ridder D."/>
            <person name="Smid E.J."/>
        </authorList>
    </citation>
    <scope>NUCLEOTIDE SEQUENCE [LARGE SCALE GENOMIC DNA]</scope>
    <source>
        <strain evidence="6">129</strain>
    </source>
</reference>
<evidence type="ECO:0000313" key="3">
    <source>
        <dbReference type="EMBL" id="ONH76752.1"/>
    </source>
</evidence>
<organism evidence="2 5">
    <name type="scientific">Pichia kudriavzevii</name>
    <name type="common">Yeast</name>
    <name type="synonym">Issatchenkia orientalis</name>
    <dbReference type="NCBI Taxonomy" id="4909"/>
    <lineage>
        <taxon>Eukaryota</taxon>
        <taxon>Fungi</taxon>
        <taxon>Dikarya</taxon>
        <taxon>Ascomycota</taxon>
        <taxon>Saccharomycotina</taxon>
        <taxon>Pichiomycetes</taxon>
        <taxon>Pichiales</taxon>
        <taxon>Pichiaceae</taxon>
        <taxon>Pichia</taxon>
    </lineage>
</organism>
<reference evidence="4 7" key="5">
    <citation type="submission" date="2017-05" db="EMBL/GenBank/DDBJ databases">
        <title>The Genome Sequence of Candida krusei Ckrusei653.</title>
        <authorList>
            <person name="Cuomo C."/>
            <person name="Forche A."/>
            <person name="Young S."/>
            <person name="Abouelleil A."/>
            <person name="Cao P."/>
            <person name="Chapman S."/>
            <person name="Cusick C."/>
            <person name="Shea T."/>
            <person name="Nusbaum C."/>
            <person name="Birren B."/>
        </authorList>
    </citation>
    <scope>NUCLEOTIDE SEQUENCE [LARGE SCALE GENOMIC DNA]</scope>
    <source>
        <strain evidence="4 7">Ckrusei653</strain>
    </source>
</reference>
<name>A0A099NXP8_PICKU</name>
<evidence type="ECO:0000313" key="2">
    <source>
        <dbReference type="EMBL" id="KGK37345.1"/>
    </source>
</evidence>
<evidence type="ECO:0000313" key="5">
    <source>
        <dbReference type="Proteomes" id="UP000029867"/>
    </source>
</evidence>
<evidence type="ECO:0000313" key="6">
    <source>
        <dbReference type="Proteomes" id="UP000189274"/>
    </source>
</evidence>
<sequence length="262" mass="30653">MLFPSDVTYDEKLCRLQINNLRKTRPIVESESKFHIGHIYREIQYEFEQISLRVNLDPEESEDVDFAKSLFSQTDTIIGAPSLINTLIHECIKHNCSPQFLRDVIDQYDSNGEVSGMRLLVALNRLRRGIWEYNILERVEYIERMYLTWSFRKCVFEMEAINEVKPSLYNRPTLITKLLFKSNHYPKLENESSNSMVIFDKLHDEFLESSSANSDKEVFSFNLISSTMLLDCMRRAGLDVDSPLETSNPSYHCEAISKKRKL</sequence>
<dbReference type="Proteomes" id="UP000029867">
    <property type="component" value="Unassembled WGS sequence"/>
</dbReference>
<dbReference type="AlphaFoldDB" id="A0A099NXP8"/>
<dbReference type="Proteomes" id="UP000195871">
    <property type="component" value="Unassembled WGS sequence"/>
</dbReference>
<accession>A0A099NXP8</accession>
<dbReference type="EMBL" id="CP028773">
    <property type="protein sequence ID" value="AWU73751.1"/>
    <property type="molecule type" value="Genomic_DNA"/>
</dbReference>
<dbReference type="OrthoDB" id="3995514at2759"/>
<evidence type="ECO:0000313" key="8">
    <source>
        <dbReference type="Proteomes" id="UP000249293"/>
    </source>
</evidence>
<evidence type="ECO:0000313" key="1">
    <source>
        <dbReference type="EMBL" id="AWU73751.1"/>
    </source>
</evidence>
<dbReference type="EMBL" id="JQFK01000038">
    <property type="protein sequence ID" value="KGK37345.1"/>
    <property type="molecule type" value="Genomic_DNA"/>
</dbReference>
<evidence type="ECO:0000313" key="7">
    <source>
        <dbReference type="Proteomes" id="UP000195871"/>
    </source>
</evidence>
<reference evidence="1 8" key="6">
    <citation type="submission" date="2018-06" db="EMBL/GenBank/DDBJ databases">
        <title>Population genomics shows no distinction between pathogenic Candida krusei and environmental Pichia kudriavzevii: One species, four names.</title>
        <authorList>
            <person name="Douglass A.P."/>
            <person name="Offei B."/>
            <person name="Braun-Galleani S."/>
            <person name="Coughlan A.Y."/>
            <person name="Martos A."/>
            <person name="Ortiz-Merino R.A."/>
            <person name="Byrne K.P."/>
            <person name="Wolfe K.H."/>
        </authorList>
    </citation>
    <scope>NUCLEOTIDE SEQUENCE [LARGE SCALE GENOMIC DNA]</scope>
    <source>
        <strain evidence="1 8">CBS573</strain>
    </source>
</reference>
<dbReference type="Proteomes" id="UP000189274">
    <property type="component" value="Unassembled WGS sequence"/>
</dbReference>
<protein>
    <submittedName>
        <fullName evidence="2">Uncharacterized protein</fullName>
    </submittedName>
</protein>
<keyword evidence="8" id="KW-1185">Reference proteome</keyword>